<evidence type="ECO:0000256" key="2">
    <source>
        <dbReference type="ARBA" id="ARBA00022679"/>
    </source>
</evidence>
<evidence type="ECO:0000259" key="7">
    <source>
        <dbReference type="PROSITE" id="PS52029"/>
    </source>
</evidence>
<dbReference type="SUPFAM" id="SSF143985">
    <property type="entry name" value="L,D-transpeptidase pre-catalytic domain-like"/>
    <property type="match status" value="1"/>
</dbReference>
<dbReference type="OrthoDB" id="3176960at2"/>
<dbReference type="GO" id="GO:0005576">
    <property type="term" value="C:extracellular region"/>
    <property type="evidence" value="ECO:0007669"/>
    <property type="project" value="TreeGrafter"/>
</dbReference>
<dbReference type="Gene3D" id="3.10.20.800">
    <property type="match status" value="1"/>
</dbReference>
<dbReference type="GO" id="GO:0008360">
    <property type="term" value="P:regulation of cell shape"/>
    <property type="evidence" value="ECO:0007669"/>
    <property type="project" value="UniProtKB-UniRule"/>
</dbReference>
<dbReference type="GO" id="GO:0071555">
    <property type="term" value="P:cell wall organization"/>
    <property type="evidence" value="ECO:0007669"/>
    <property type="project" value="UniProtKB-UniRule"/>
</dbReference>
<proteinExistence type="predicted"/>
<dbReference type="GO" id="GO:0016740">
    <property type="term" value="F:transferase activity"/>
    <property type="evidence" value="ECO:0007669"/>
    <property type="project" value="UniProtKB-KW"/>
</dbReference>
<dbReference type="InterPro" id="IPR022029">
    <property type="entry name" value="YoaR-like_PG-bd"/>
</dbReference>
<dbReference type="GO" id="GO:0018104">
    <property type="term" value="P:peptidoglycan-protein cross-linking"/>
    <property type="evidence" value="ECO:0007669"/>
    <property type="project" value="TreeGrafter"/>
</dbReference>
<dbReference type="InterPro" id="IPR005490">
    <property type="entry name" value="LD_TPept_cat_dom"/>
</dbReference>
<keyword evidence="3 6" id="KW-0133">Cell shape</keyword>
<dbReference type="PROSITE" id="PS52029">
    <property type="entry name" value="LD_TPASE"/>
    <property type="match status" value="1"/>
</dbReference>
<reference evidence="9" key="1">
    <citation type="submission" date="2016-09" db="EMBL/GenBank/DDBJ databases">
        <title>Genomics of Clostridium taeniosporum, an organism which forms endospores with ribbon-like appendages.</title>
        <authorList>
            <person name="Walker J.R."/>
        </authorList>
    </citation>
    <scope>NUCLEOTIDE SEQUENCE [LARGE SCALE GENOMIC DNA]</scope>
    <source>
        <strain evidence="9">1/k</strain>
    </source>
</reference>
<dbReference type="GO" id="GO:0071972">
    <property type="term" value="F:peptidoglycan L,D-transpeptidase activity"/>
    <property type="evidence" value="ECO:0007669"/>
    <property type="project" value="TreeGrafter"/>
</dbReference>
<evidence type="ECO:0000256" key="3">
    <source>
        <dbReference type="ARBA" id="ARBA00022960"/>
    </source>
</evidence>
<dbReference type="CDD" id="cd16913">
    <property type="entry name" value="YkuD_like"/>
    <property type="match status" value="1"/>
</dbReference>
<accession>A0A1D7XJC4</accession>
<feature type="domain" description="L,D-TPase catalytic" evidence="7">
    <location>
        <begin position="325"/>
        <end position="444"/>
    </location>
</feature>
<dbReference type="RefSeq" id="WP_105165903.1">
    <property type="nucleotide sequence ID" value="NZ_CP017253.2"/>
</dbReference>
<dbReference type="PANTHER" id="PTHR30582">
    <property type="entry name" value="L,D-TRANSPEPTIDASE"/>
    <property type="match status" value="1"/>
</dbReference>
<keyword evidence="5 6" id="KW-0961">Cell wall biogenesis/degradation</keyword>
<dbReference type="InterPro" id="IPR038063">
    <property type="entry name" value="Transpep_catalytic_dom"/>
</dbReference>
<name>A0A1D7XJC4_9CLOT</name>
<feature type="active site" description="Nucleophile" evidence="6">
    <location>
        <position position="420"/>
    </location>
</feature>
<dbReference type="AlphaFoldDB" id="A0A1D7XJC4"/>
<keyword evidence="4 6" id="KW-0573">Peptidoglycan synthesis</keyword>
<dbReference type="Gene3D" id="2.40.440.10">
    <property type="entry name" value="L,D-transpeptidase catalytic domain-like"/>
    <property type="match status" value="1"/>
</dbReference>
<dbReference type="InterPro" id="IPR050979">
    <property type="entry name" value="LD-transpeptidase"/>
</dbReference>
<sequence>MVFITVLLAIYLGGSTYFTKHFYLGSQINGINIGGLTVNEAKDLLSSEIPKYKLELKLRDGKKEEINGDSIDLTYDPKDKIENLKENQNAFYWPKSIFSKSNSTLNDIVTFNQELLDKQINSLSCINENIINPKNPSFKYTSNGYQIIPEEKGNKIKKEVLYEAVKNAIINGETKINLEQMNCYDNPKFNVDSKEVNKAKDLLDKYTNLRITYDFEDSKEILDGSTIKNWLYVNDDMEVMINEKNVSQYVYSLASKYNTFSKSREFHTSLGETVTVTGGNYGWIVDKPAETKSLIEIIKKGKSVTKKPAYSQTAVSRSENDIGNTYLEVNFAKQHIWYYKDGQLIADGDVVTGNVSNNFGTPVGTYRLTYTEKNATLKGENYSAPVNYWMPFNGNIGLHDATWRTEFGGQIYLTSGSHGCINAPYELAEKIFQNIKAGTPVVCY</sequence>
<evidence type="ECO:0000256" key="4">
    <source>
        <dbReference type="ARBA" id="ARBA00022984"/>
    </source>
</evidence>
<dbReference type="Pfam" id="PF12229">
    <property type="entry name" value="PG_binding_4"/>
    <property type="match status" value="2"/>
</dbReference>
<dbReference type="SUPFAM" id="SSF141523">
    <property type="entry name" value="L,D-transpeptidase catalytic domain-like"/>
    <property type="match status" value="1"/>
</dbReference>
<dbReference type="Proteomes" id="UP000094652">
    <property type="component" value="Chromosome"/>
</dbReference>
<evidence type="ECO:0000313" key="9">
    <source>
        <dbReference type="Proteomes" id="UP000094652"/>
    </source>
</evidence>
<dbReference type="PANTHER" id="PTHR30582:SF33">
    <property type="entry name" value="EXPORTED PROTEIN"/>
    <property type="match status" value="1"/>
</dbReference>
<evidence type="ECO:0000256" key="5">
    <source>
        <dbReference type="ARBA" id="ARBA00023316"/>
    </source>
</evidence>
<dbReference type="Pfam" id="PF03734">
    <property type="entry name" value="YkuD"/>
    <property type="match status" value="1"/>
</dbReference>
<comment type="pathway">
    <text evidence="1 6">Cell wall biogenesis; peptidoglycan biosynthesis.</text>
</comment>
<organism evidence="8 9">
    <name type="scientific">Clostridium taeniosporum</name>
    <dbReference type="NCBI Taxonomy" id="394958"/>
    <lineage>
        <taxon>Bacteria</taxon>
        <taxon>Bacillati</taxon>
        <taxon>Bacillota</taxon>
        <taxon>Clostridia</taxon>
        <taxon>Eubacteriales</taxon>
        <taxon>Clostridiaceae</taxon>
        <taxon>Clostridium</taxon>
    </lineage>
</organism>
<keyword evidence="9" id="KW-1185">Reference proteome</keyword>
<dbReference type="EMBL" id="CP017253">
    <property type="protein sequence ID" value="AOR23433.2"/>
    <property type="molecule type" value="Genomic_DNA"/>
</dbReference>
<evidence type="ECO:0000313" key="8">
    <source>
        <dbReference type="EMBL" id="AOR23433.2"/>
    </source>
</evidence>
<feature type="active site" description="Proton donor/acceptor" evidence="6">
    <location>
        <position position="399"/>
    </location>
</feature>
<dbReference type="UniPathway" id="UPA00219"/>
<protein>
    <submittedName>
        <fullName evidence="8">Peptidoglycan-binding protein</fullName>
    </submittedName>
</protein>
<evidence type="ECO:0000256" key="1">
    <source>
        <dbReference type="ARBA" id="ARBA00004752"/>
    </source>
</evidence>
<keyword evidence="2" id="KW-0808">Transferase</keyword>
<evidence type="ECO:0000256" key="6">
    <source>
        <dbReference type="PROSITE-ProRule" id="PRU01373"/>
    </source>
</evidence>
<dbReference type="KEGG" id="ctae:BGI42_06635"/>
<dbReference type="InterPro" id="IPR038054">
    <property type="entry name" value="LD_TPept-like_central_sf"/>
</dbReference>
<gene>
    <name evidence="8" type="ORF">BGI42_06635</name>
</gene>